<keyword evidence="1" id="KW-0812">Transmembrane</keyword>
<accession>A0A1B7LHY8</accession>
<reference evidence="3 4" key="1">
    <citation type="submission" date="2016-04" db="EMBL/GenBank/DDBJ databases">
        <authorList>
            <person name="Evans L.H."/>
            <person name="Alamgir A."/>
            <person name="Owens N."/>
            <person name="Weber N.D."/>
            <person name="Virtaneva K."/>
            <person name="Barbian K."/>
            <person name="Babar A."/>
            <person name="Rosenke K."/>
        </authorList>
    </citation>
    <scope>NUCLEOTIDE SEQUENCE [LARGE SCALE GENOMIC DNA]</scope>
    <source>
        <strain evidence="3 4">LMa1</strain>
    </source>
</reference>
<protein>
    <recommendedName>
        <fullName evidence="2">N-acetyltransferase domain-containing protein</fullName>
    </recommendedName>
</protein>
<dbReference type="PROSITE" id="PS51186">
    <property type="entry name" value="GNAT"/>
    <property type="match status" value="1"/>
</dbReference>
<organism evidence="3 4">
    <name type="scientific">Desulfotomaculum copahuensis</name>
    <dbReference type="NCBI Taxonomy" id="1838280"/>
    <lineage>
        <taxon>Bacteria</taxon>
        <taxon>Bacillati</taxon>
        <taxon>Bacillota</taxon>
        <taxon>Clostridia</taxon>
        <taxon>Eubacteriales</taxon>
        <taxon>Desulfotomaculaceae</taxon>
        <taxon>Desulfotomaculum</taxon>
    </lineage>
</organism>
<dbReference type="Proteomes" id="UP000078532">
    <property type="component" value="Unassembled WGS sequence"/>
</dbReference>
<feature type="transmembrane region" description="Helical" evidence="1">
    <location>
        <begin position="52"/>
        <end position="71"/>
    </location>
</feature>
<feature type="domain" description="N-acetyltransferase" evidence="2">
    <location>
        <begin position="21"/>
        <end position="188"/>
    </location>
</feature>
<gene>
    <name evidence="3" type="ORF">A6M21_04845</name>
</gene>
<keyword evidence="1" id="KW-1133">Transmembrane helix</keyword>
<dbReference type="InterPro" id="IPR000182">
    <property type="entry name" value="GNAT_dom"/>
</dbReference>
<dbReference type="EMBL" id="LYVF01000047">
    <property type="protein sequence ID" value="OAT85813.1"/>
    <property type="molecule type" value="Genomic_DNA"/>
</dbReference>
<keyword evidence="4" id="KW-1185">Reference proteome</keyword>
<dbReference type="PIRSF" id="PIRSF021278">
    <property type="entry name" value="AcuA"/>
    <property type="match status" value="1"/>
</dbReference>
<dbReference type="GO" id="GO:0019152">
    <property type="term" value="F:acetoin dehydrogenase (NAD+) activity"/>
    <property type="evidence" value="ECO:0007669"/>
    <property type="project" value="InterPro"/>
</dbReference>
<name>A0A1B7LHY8_9FIRM</name>
<dbReference type="SUPFAM" id="SSF55729">
    <property type="entry name" value="Acyl-CoA N-acyltransferases (Nat)"/>
    <property type="match status" value="1"/>
</dbReference>
<evidence type="ECO:0000313" key="3">
    <source>
        <dbReference type="EMBL" id="OAT85813.1"/>
    </source>
</evidence>
<sequence>MKRLSEAESLDGLPVPSKQFHVEGPVSPGGLSGLRMNEQLQNFRLPEKQHQALIKIAGFAIGMVFVAVHAGEIVGYITFHRPDEYARWYRHPRVLELGGIEVARSWRRCGVGTDMLRAAFSLEVFEQWIVITTEYFRHWDVKGNNMTVWQYRELLTKLFGRVGFVERATSDPDIIEHPANVLMARCGSRVSWDDMMLFEQLLMEKVRWKR</sequence>
<dbReference type="InterPro" id="IPR024699">
    <property type="entry name" value="AcuA"/>
</dbReference>
<dbReference type="GO" id="GO:0045150">
    <property type="term" value="P:acetoin catabolic process"/>
    <property type="evidence" value="ECO:0007669"/>
    <property type="project" value="InterPro"/>
</dbReference>
<dbReference type="CDD" id="cd04301">
    <property type="entry name" value="NAT_SF"/>
    <property type="match status" value="1"/>
</dbReference>
<proteinExistence type="predicted"/>
<comment type="caution">
    <text evidence="3">The sequence shown here is derived from an EMBL/GenBank/DDBJ whole genome shotgun (WGS) entry which is preliminary data.</text>
</comment>
<keyword evidence="1" id="KW-0472">Membrane</keyword>
<dbReference type="AlphaFoldDB" id="A0A1B7LHY8"/>
<dbReference type="Pfam" id="PF00583">
    <property type="entry name" value="Acetyltransf_1"/>
    <property type="match status" value="1"/>
</dbReference>
<evidence type="ECO:0000313" key="4">
    <source>
        <dbReference type="Proteomes" id="UP000078532"/>
    </source>
</evidence>
<evidence type="ECO:0000256" key="1">
    <source>
        <dbReference type="SAM" id="Phobius"/>
    </source>
</evidence>
<dbReference type="Gene3D" id="3.40.630.30">
    <property type="match status" value="1"/>
</dbReference>
<dbReference type="STRING" id="1838280.A6M21_04845"/>
<dbReference type="GO" id="GO:0016747">
    <property type="term" value="F:acyltransferase activity, transferring groups other than amino-acyl groups"/>
    <property type="evidence" value="ECO:0007669"/>
    <property type="project" value="InterPro"/>
</dbReference>
<dbReference type="InterPro" id="IPR016181">
    <property type="entry name" value="Acyl_CoA_acyltransferase"/>
</dbReference>
<evidence type="ECO:0000259" key="2">
    <source>
        <dbReference type="PROSITE" id="PS51186"/>
    </source>
</evidence>